<keyword evidence="5" id="KW-0433">Leucine-rich repeat</keyword>
<dbReference type="GO" id="GO:0005886">
    <property type="term" value="C:plasma membrane"/>
    <property type="evidence" value="ECO:0007669"/>
    <property type="project" value="UniProtKB-SubCell"/>
</dbReference>
<evidence type="ECO:0000256" key="2">
    <source>
        <dbReference type="ARBA" id="ARBA00012513"/>
    </source>
</evidence>
<dbReference type="PROSITE" id="PS50011">
    <property type="entry name" value="PROTEIN_KINASE_DOM"/>
    <property type="match status" value="1"/>
</dbReference>
<dbReference type="AlphaFoldDB" id="A0A8I6Y2Y3"/>
<dbReference type="PANTHER" id="PTHR45631">
    <property type="entry name" value="OS07G0107800 PROTEIN-RELATED"/>
    <property type="match status" value="1"/>
</dbReference>
<dbReference type="InterPro" id="IPR024788">
    <property type="entry name" value="Malectin-like_Carb-bd_dom"/>
</dbReference>
<dbReference type="Gene3D" id="3.30.200.20">
    <property type="entry name" value="Phosphorylase Kinase, domain 1"/>
    <property type="match status" value="1"/>
</dbReference>
<keyword evidence="3" id="KW-0723">Serine/threonine-protein kinase</keyword>
<protein>
    <recommendedName>
        <fullName evidence="2">non-specific serine/threonine protein kinase</fullName>
        <ecNumber evidence="2">2.7.11.1</ecNumber>
    </recommendedName>
</protein>
<reference evidence="21" key="2">
    <citation type="submission" date="2020-10" db="EMBL/GenBank/DDBJ databases">
        <authorList>
            <person name="Scholz U."/>
            <person name="Mascher M."/>
            <person name="Fiebig A."/>
        </authorList>
    </citation>
    <scope>NUCLEOTIDE SEQUENCE [LARGE SCALE GENOMIC DNA]</scope>
    <source>
        <strain evidence="21">cv. Morex</strain>
    </source>
</reference>
<comment type="catalytic activity">
    <reaction evidence="17">
        <text>L-seryl-[protein] + ATP = O-phospho-L-seryl-[protein] + ADP + H(+)</text>
        <dbReference type="Rhea" id="RHEA:17989"/>
        <dbReference type="Rhea" id="RHEA-COMP:9863"/>
        <dbReference type="Rhea" id="RHEA-COMP:11604"/>
        <dbReference type="ChEBI" id="CHEBI:15378"/>
        <dbReference type="ChEBI" id="CHEBI:29999"/>
        <dbReference type="ChEBI" id="CHEBI:30616"/>
        <dbReference type="ChEBI" id="CHEBI:83421"/>
        <dbReference type="ChEBI" id="CHEBI:456216"/>
        <dbReference type="EC" id="2.7.11.1"/>
    </reaction>
</comment>
<dbReference type="FunFam" id="3.30.200.20:FF:000394">
    <property type="entry name" value="Leucine-rich repeat receptor-like protein kinase"/>
    <property type="match status" value="1"/>
</dbReference>
<dbReference type="SUPFAM" id="SSF56112">
    <property type="entry name" value="Protein kinase-like (PK-like)"/>
    <property type="match status" value="1"/>
</dbReference>
<keyword evidence="10 18" id="KW-0547">Nucleotide-binding</keyword>
<dbReference type="Pfam" id="PF13855">
    <property type="entry name" value="LRR_8"/>
    <property type="match status" value="1"/>
</dbReference>
<evidence type="ECO:0000256" key="1">
    <source>
        <dbReference type="ARBA" id="ARBA00004162"/>
    </source>
</evidence>
<keyword evidence="4" id="KW-0597">Phosphoprotein</keyword>
<dbReference type="SMR" id="A0A8I6Y2Y3"/>
<evidence type="ECO:0000256" key="10">
    <source>
        <dbReference type="ARBA" id="ARBA00022741"/>
    </source>
</evidence>
<evidence type="ECO:0000256" key="4">
    <source>
        <dbReference type="ARBA" id="ARBA00022553"/>
    </source>
</evidence>
<evidence type="ECO:0000256" key="14">
    <source>
        <dbReference type="ARBA" id="ARBA00023136"/>
    </source>
</evidence>
<evidence type="ECO:0000256" key="11">
    <source>
        <dbReference type="ARBA" id="ARBA00022777"/>
    </source>
</evidence>
<dbReference type="PROSITE" id="PS00107">
    <property type="entry name" value="PROTEIN_KINASE_ATP"/>
    <property type="match status" value="1"/>
</dbReference>
<sequence>MQTAIMPRRNTSNSIEFSWDPLAQLSDPSPGYIAIMHFSELQLLSSNNVREFYVSVNGEPWHPNVFTPKYLYGGATYNSLPSRKSHYNVSIIVAPNSTLPPIINALEVFSVIPTTIIGTYSRDVSAMVAIKAKYKVLKNWMGDPCVPNNMVWDTLTCDYATASPPRVRSINMSSTRLSGDISSSFASLENVQYLNLSNNNLTGSIPDALSELKSLTVLDLSGNQLSGSIPSGLLKRIQDGSLNLRYDNNADLCTNGDSCQPAKIKSKLIIKIVVPVIVVVVVAMALIFFFLRRKRQGSMNNSVKPQNDPTASYASGSGVYGDGSVRLESRRFTYEELKMITNNFERVLGRGGFGYVYDGFLKVGTQVAVKLRSQSSNQGVKEFLAEAHILTRIHHKNLVSMIGYCNDGEYMALVYEYMSEGTLQEHIEGRKSIKGSLPWRQRLRIALESAQGLEYLHKGCNPPLIHRDVKATNILLNAKLEARIADFGLSKAFSSESDTYVSTNTLVGTPGYVDPEYQATMQPTAKSDVYSFGVVLLELITGKPAILRGAEPTSIIQWARKRMARGNIESVVDARSMQGIYDVNSVWKVADIALKCTSYASTQRPAMTDVVAQLEECVELEEGHATGDVNVGFHTTGSGDNPTLSYGSYGGDCQSTDKSQSSTAFDIEQNAERVFAMPMGPVAR</sequence>
<dbReference type="InterPro" id="IPR011009">
    <property type="entry name" value="Kinase-like_dom_sf"/>
</dbReference>
<dbReference type="Pfam" id="PF07714">
    <property type="entry name" value="PK_Tyr_Ser-Thr"/>
    <property type="match status" value="1"/>
</dbReference>
<keyword evidence="11" id="KW-0418">Kinase</keyword>
<keyword evidence="22" id="KW-1185">Reference proteome</keyword>
<dbReference type="Gene3D" id="3.80.10.10">
    <property type="entry name" value="Ribonuclease Inhibitor"/>
    <property type="match status" value="1"/>
</dbReference>
<evidence type="ECO:0000256" key="13">
    <source>
        <dbReference type="ARBA" id="ARBA00022989"/>
    </source>
</evidence>
<evidence type="ECO:0000256" key="3">
    <source>
        <dbReference type="ARBA" id="ARBA00022527"/>
    </source>
</evidence>
<evidence type="ECO:0000256" key="6">
    <source>
        <dbReference type="ARBA" id="ARBA00022679"/>
    </source>
</evidence>
<evidence type="ECO:0000256" key="15">
    <source>
        <dbReference type="ARBA" id="ARBA00023170"/>
    </source>
</evidence>
<name>A0A8I6Y2Y3_HORVV</name>
<dbReference type="SMART" id="SM00220">
    <property type="entry name" value="S_TKc"/>
    <property type="match status" value="1"/>
</dbReference>
<dbReference type="FunFam" id="3.80.10.10:FF:000129">
    <property type="entry name" value="Leucine-rich repeat receptor-like kinase"/>
    <property type="match status" value="1"/>
</dbReference>
<dbReference type="InterPro" id="IPR017441">
    <property type="entry name" value="Protein_kinase_ATP_BS"/>
</dbReference>
<reference evidence="22" key="1">
    <citation type="journal article" date="2012" name="Nature">
        <title>A physical, genetic and functional sequence assembly of the barley genome.</title>
        <authorList>
            <consortium name="The International Barley Genome Sequencing Consortium"/>
            <person name="Mayer K.F."/>
            <person name="Waugh R."/>
            <person name="Brown J.W."/>
            <person name="Schulman A."/>
            <person name="Langridge P."/>
            <person name="Platzer M."/>
            <person name="Fincher G.B."/>
            <person name="Muehlbauer G.J."/>
            <person name="Sato K."/>
            <person name="Close T.J."/>
            <person name="Wise R.P."/>
            <person name="Stein N."/>
        </authorList>
    </citation>
    <scope>NUCLEOTIDE SEQUENCE [LARGE SCALE GENOMIC DNA]</scope>
    <source>
        <strain evidence="22">cv. Morex</strain>
    </source>
</reference>
<dbReference type="PANTHER" id="PTHR45631:SF156">
    <property type="entry name" value="PROTEIN KINASE DOMAIN-CONTAINING PROTEIN"/>
    <property type="match status" value="1"/>
</dbReference>
<keyword evidence="8" id="KW-0732">Signal</keyword>
<dbReference type="InterPro" id="IPR032675">
    <property type="entry name" value="LRR_dom_sf"/>
</dbReference>
<keyword evidence="7 19" id="KW-0812">Transmembrane</keyword>
<keyword evidence="15" id="KW-0675">Receptor</keyword>
<dbReference type="SMART" id="SM00369">
    <property type="entry name" value="LRR_TYP"/>
    <property type="match status" value="2"/>
</dbReference>
<comment type="subcellular location">
    <subcellularLocation>
        <location evidence="1">Cell membrane</location>
        <topology evidence="1">Single-pass membrane protein</topology>
    </subcellularLocation>
</comment>
<evidence type="ECO:0000256" key="9">
    <source>
        <dbReference type="ARBA" id="ARBA00022737"/>
    </source>
</evidence>
<dbReference type="EC" id="2.7.11.1" evidence="2"/>
<reference evidence="21" key="3">
    <citation type="submission" date="2022-01" db="UniProtKB">
        <authorList>
            <consortium name="EnsemblPlants"/>
        </authorList>
    </citation>
    <scope>IDENTIFICATION</scope>
    <source>
        <strain evidence="21">subsp. vulgare</strain>
    </source>
</reference>
<comment type="catalytic activity">
    <reaction evidence="16">
        <text>L-threonyl-[protein] + ATP = O-phospho-L-threonyl-[protein] + ADP + H(+)</text>
        <dbReference type="Rhea" id="RHEA:46608"/>
        <dbReference type="Rhea" id="RHEA-COMP:11060"/>
        <dbReference type="Rhea" id="RHEA-COMP:11605"/>
        <dbReference type="ChEBI" id="CHEBI:15378"/>
        <dbReference type="ChEBI" id="CHEBI:30013"/>
        <dbReference type="ChEBI" id="CHEBI:30616"/>
        <dbReference type="ChEBI" id="CHEBI:61977"/>
        <dbReference type="ChEBI" id="CHEBI:456216"/>
        <dbReference type="EC" id="2.7.11.1"/>
    </reaction>
</comment>
<evidence type="ECO:0000256" key="18">
    <source>
        <dbReference type="PROSITE-ProRule" id="PRU10141"/>
    </source>
</evidence>
<feature type="transmembrane region" description="Helical" evidence="19">
    <location>
        <begin position="268"/>
        <end position="291"/>
    </location>
</feature>
<dbReference type="InterPro" id="IPR001245">
    <property type="entry name" value="Ser-Thr/Tyr_kinase_cat_dom"/>
</dbReference>
<feature type="domain" description="Protein kinase" evidence="20">
    <location>
        <begin position="342"/>
        <end position="618"/>
    </location>
</feature>
<dbReference type="PROSITE" id="PS00108">
    <property type="entry name" value="PROTEIN_KINASE_ST"/>
    <property type="match status" value="1"/>
</dbReference>
<evidence type="ECO:0000256" key="17">
    <source>
        <dbReference type="ARBA" id="ARBA00048679"/>
    </source>
</evidence>
<evidence type="ECO:0000256" key="16">
    <source>
        <dbReference type="ARBA" id="ARBA00047899"/>
    </source>
</evidence>
<dbReference type="InterPro" id="IPR008271">
    <property type="entry name" value="Ser/Thr_kinase_AS"/>
</dbReference>
<dbReference type="PRINTS" id="PR00019">
    <property type="entry name" value="LEURICHRPT"/>
</dbReference>
<dbReference type="GO" id="GO:0004674">
    <property type="term" value="F:protein serine/threonine kinase activity"/>
    <property type="evidence" value="ECO:0007669"/>
    <property type="project" value="UniProtKB-KW"/>
</dbReference>
<dbReference type="CDD" id="cd14066">
    <property type="entry name" value="STKc_IRAK"/>
    <property type="match status" value="1"/>
</dbReference>
<evidence type="ECO:0000256" key="7">
    <source>
        <dbReference type="ARBA" id="ARBA00022692"/>
    </source>
</evidence>
<evidence type="ECO:0000313" key="21">
    <source>
        <dbReference type="EnsemblPlants" id="HORVU.MOREX.r3.7HG0654690.1"/>
    </source>
</evidence>
<dbReference type="Gramene" id="HORVU.MOREX.r2.7HG0543190.1">
    <property type="protein sequence ID" value="HORVU.MOREX.r2.7HG0543190.1"/>
    <property type="gene ID" value="HORVU.MOREX.r2.7HG0543190"/>
</dbReference>
<keyword evidence="14 19" id="KW-0472">Membrane</keyword>
<accession>A0A8I6Y2Y3</accession>
<dbReference type="FunFam" id="1.10.510.10:FF:000146">
    <property type="entry name" value="LRR receptor-like serine/threonine-protein kinase IOS1"/>
    <property type="match status" value="1"/>
</dbReference>
<keyword evidence="12 18" id="KW-0067">ATP-binding</keyword>
<organism evidence="21 22">
    <name type="scientific">Hordeum vulgare subsp. vulgare</name>
    <name type="common">Domesticated barley</name>
    <dbReference type="NCBI Taxonomy" id="112509"/>
    <lineage>
        <taxon>Eukaryota</taxon>
        <taxon>Viridiplantae</taxon>
        <taxon>Streptophyta</taxon>
        <taxon>Embryophyta</taxon>
        <taxon>Tracheophyta</taxon>
        <taxon>Spermatophyta</taxon>
        <taxon>Magnoliopsida</taxon>
        <taxon>Liliopsida</taxon>
        <taxon>Poales</taxon>
        <taxon>Poaceae</taxon>
        <taxon>BOP clade</taxon>
        <taxon>Pooideae</taxon>
        <taxon>Triticodae</taxon>
        <taxon>Triticeae</taxon>
        <taxon>Hordeinae</taxon>
        <taxon>Hordeum</taxon>
    </lineage>
</organism>
<dbReference type="InterPro" id="IPR000719">
    <property type="entry name" value="Prot_kinase_dom"/>
</dbReference>
<evidence type="ECO:0000256" key="19">
    <source>
        <dbReference type="SAM" id="Phobius"/>
    </source>
</evidence>
<evidence type="ECO:0000313" key="22">
    <source>
        <dbReference type="Proteomes" id="UP000011116"/>
    </source>
</evidence>
<dbReference type="GO" id="GO:0005524">
    <property type="term" value="F:ATP binding"/>
    <property type="evidence" value="ECO:0007669"/>
    <property type="project" value="UniProtKB-UniRule"/>
</dbReference>
<dbReference type="SUPFAM" id="SSF52058">
    <property type="entry name" value="L domain-like"/>
    <property type="match status" value="1"/>
</dbReference>
<dbReference type="Gene3D" id="1.10.510.10">
    <property type="entry name" value="Transferase(Phosphotransferase) domain 1"/>
    <property type="match status" value="1"/>
</dbReference>
<dbReference type="Proteomes" id="UP000011116">
    <property type="component" value="Chromosome 7H"/>
</dbReference>
<dbReference type="InterPro" id="IPR003591">
    <property type="entry name" value="Leu-rich_rpt_typical-subtyp"/>
</dbReference>
<dbReference type="Gramene" id="HORVU.MOREX.r3.7HG0654690.1">
    <property type="protein sequence ID" value="HORVU.MOREX.r3.7HG0654690.1"/>
    <property type="gene ID" value="HORVU.MOREX.r3.7HG0654690"/>
</dbReference>
<dbReference type="Pfam" id="PF12819">
    <property type="entry name" value="Malectin_like"/>
    <property type="match status" value="1"/>
</dbReference>
<proteinExistence type="predicted"/>
<evidence type="ECO:0000256" key="12">
    <source>
        <dbReference type="ARBA" id="ARBA00022840"/>
    </source>
</evidence>
<keyword evidence="9" id="KW-0677">Repeat</keyword>
<keyword evidence="13 19" id="KW-1133">Transmembrane helix</keyword>
<dbReference type="PROSITE" id="PS51450">
    <property type="entry name" value="LRR"/>
    <property type="match status" value="1"/>
</dbReference>
<feature type="binding site" evidence="18">
    <location>
        <position position="370"/>
    </location>
    <ligand>
        <name>ATP</name>
        <dbReference type="ChEBI" id="CHEBI:30616"/>
    </ligand>
</feature>
<dbReference type="InterPro" id="IPR001611">
    <property type="entry name" value="Leu-rich_rpt"/>
</dbReference>
<evidence type="ECO:0000256" key="8">
    <source>
        <dbReference type="ARBA" id="ARBA00022729"/>
    </source>
</evidence>
<keyword evidence="6" id="KW-0808">Transferase</keyword>
<evidence type="ECO:0000259" key="20">
    <source>
        <dbReference type="PROSITE" id="PS50011"/>
    </source>
</evidence>
<dbReference type="EnsemblPlants" id="HORVU.MOREX.r3.7HG0654690.1">
    <property type="protein sequence ID" value="HORVU.MOREX.r3.7HG0654690.1"/>
    <property type="gene ID" value="HORVU.MOREX.r3.7HG0654690"/>
</dbReference>
<evidence type="ECO:0000256" key="5">
    <source>
        <dbReference type="ARBA" id="ARBA00022614"/>
    </source>
</evidence>